<proteinExistence type="predicted"/>
<keyword evidence="3" id="KW-1185">Reference proteome</keyword>
<evidence type="ECO:0000259" key="1">
    <source>
        <dbReference type="Pfam" id="PF05685"/>
    </source>
</evidence>
<dbReference type="GO" id="GO:0004519">
    <property type="term" value="F:endonuclease activity"/>
    <property type="evidence" value="ECO:0007669"/>
    <property type="project" value="UniProtKB-KW"/>
</dbReference>
<dbReference type="SUPFAM" id="SSF52980">
    <property type="entry name" value="Restriction endonuclease-like"/>
    <property type="match status" value="1"/>
</dbReference>
<organism evidence="2 3">
    <name type="scientific">Prosthecodimorpha staleyi</name>
    <dbReference type="NCBI Taxonomy" id="2840188"/>
    <lineage>
        <taxon>Bacteria</taxon>
        <taxon>Pseudomonadati</taxon>
        <taxon>Pseudomonadota</taxon>
        <taxon>Alphaproteobacteria</taxon>
        <taxon>Hyphomicrobiales</taxon>
        <taxon>Ancalomicrobiaceae</taxon>
        <taxon>Prosthecodimorpha</taxon>
    </lineage>
</organism>
<evidence type="ECO:0000313" key="2">
    <source>
        <dbReference type="EMBL" id="MBT9288177.1"/>
    </source>
</evidence>
<protein>
    <submittedName>
        <fullName evidence="2">Uma2 family endonuclease</fullName>
    </submittedName>
</protein>
<keyword evidence="2" id="KW-0540">Nuclease</keyword>
<dbReference type="InterPro" id="IPR011335">
    <property type="entry name" value="Restrct_endonuc-II-like"/>
</dbReference>
<accession>A0A947D4S5</accession>
<dbReference type="PANTHER" id="PTHR36558">
    <property type="entry name" value="GLR1098 PROTEIN"/>
    <property type="match status" value="1"/>
</dbReference>
<dbReference type="InterPro" id="IPR012296">
    <property type="entry name" value="Nuclease_put_TT1808"/>
</dbReference>
<gene>
    <name evidence="2" type="ORF">KL771_01865</name>
</gene>
<dbReference type="Pfam" id="PF05685">
    <property type="entry name" value="Uma2"/>
    <property type="match status" value="1"/>
</dbReference>
<dbReference type="PANTHER" id="PTHR36558:SF1">
    <property type="entry name" value="RESTRICTION ENDONUCLEASE DOMAIN-CONTAINING PROTEIN-RELATED"/>
    <property type="match status" value="1"/>
</dbReference>
<sequence>MDTPQRRRRPDRWSLHEFQEMELNAPPNEKWELIDGIIHKMMTGGSLAHNEIVVNLAVVLRSELQARSSTCRVYTTNVPVVSEAIDMSVCPDIAVRCGPRVLDQKEMTDPVLLVEVLSRSTGEKDRYDKAEAYFRVPTVQHYLLVAQDRMDLTVLTRGEADWMRTRFHAPEDVAEIATLGVSLTLAEIYENVKEIVGPY</sequence>
<dbReference type="InterPro" id="IPR008538">
    <property type="entry name" value="Uma2"/>
</dbReference>
<dbReference type="Proteomes" id="UP000766595">
    <property type="component" value="Unassembled WGS sequence"/>
</dbReference>
<dbReference type="EMBL" id="JAHHZF010000001">
    <property type="protein sequence ID" value="MBT9288177.1"/>
    <property type="molecule type" value="Genomic_DNA"/>
</dbReference>
<keyword evidence="2" id="KW-0378">Hydrolase</keyword>
<comment type="caution">
    <text evidence="2">The sequence shown here is derived from an EMBL/GenBank/DDBJ whole genome shotgun (WGS) entry which is preliminary data.</text>
</comment>
<feature type="domain" description="Putative restriction endonuclease" evidence="1">
    <location>
        <begin position="16"/>
        <end position="185"/>
    </location>
</feature>
<keyword evidence="2" id="KW-0255">Endonuclease</keyword>
<dbReference type="CDD" id="cd06260">
    <property type="entry name" value="DUF820-like"/>
    <property type="match status" value="1"/>
</dbReference>
<dbReference type="RefSeq" id="WP_390866506.1">
    <property type="nucleotide sequence ID" value="NZ_JAHHZF010000001.1"/>
</dbReference>
<reference evidence="2 3" key="1">
    <citation type="submission" date="2021-06" db="EMBL/GenBank/DDBJ databases">
        <authorList>
            <person name="Grouzdev D.S."/>
            <person name="Koziaeva V."/>
        </authorList>
    </citation>
    <scope>NUCLEOTIDE SEQUENCE [LARGE SCALE GENOMIC DNA]</scope>
    <source>
        <strain evidence="2 3">22</strain>
    </source>
</reference>
<name>A0A947D4S5_9HYPH</name>
<evidence type="ECO:0000313" key="3">
    <source>
        <dbReference type="Proteomes" id="UP000766595"/>
    </source>
</evidence>
<dbReference type="AlphaFoldDB" id="A0A947D4S5"/>
<dbReference type="Gene3D" id="3.90.1570.10">
    <property type="entry name" value="tt1808, chain A"/>
    <property type="match status" value="1"/>
</dbReference>